<dbReference type="Gene3D" id="3.40.50.300">
    <property type="entry name" value="P-loop containing nucleotide triphosphate hydrolases"/>
    <property type="match status" value="1"/>
</dbReference>
<dbReference type="FunFam" id="3.40.50.300:FF:000221">
    <property type="entry name" value="Multidrug ABC transporter ATP-binding protein"/>
    <property type="match status" value="1"/>
</dbReference>
<evidence type="ECO:0000256" key="7">
    <source>
        <dbReference type="ARBA" id="ARBA00022989"/>
    </source>
</evidence>
<keyword evidence="4 9" id="KW-0812">Transmembrane</keyword>
<dbReference type="EMBL" id="CP012365">
    <property type="protein sequence ID" value="AKX58713.1"/>
    <property type="molecule type" value="Genomic_DNA"/>
</dbReference>
<dbReference type="STRING" id="1697053.AKN87_03380"/>
<dbReference type="PATRIC" id="fig|1698446.3.peg.388"/>
<feature type="domain" description="ABC transmembrane type-1" evidence="11">
    <location>
        <begin position="26"/>
        <end position="326"/>
    </location>
</feature>
<evidence type="ECO:0000259" key="10">
    <source>
        <dbReference type="PROSITE" id="PS50893"/>
    </source>
</evidence>
<dbReference type="SUPFAM" id="SSF52540">
    <property type="entry name" value="P-loop containing nucleoside triphosphate hydrolases"/>
    <property type="match status" value="1"/>
</dbReference>
<comment type="subcellular location">
    <subcellularLocation>
        <location evidence="1">Cell membrane</location>
        <topology evidence="1">Multi-pass membrane protein</topology>
    </subcellularLocation>
</comment>
<dbReference type="InterPro" id="IPR039421">
    <property type="entry name" value="Type_1_exporter"/>
</dbReference>
<keyword evidence="6 12" id="KW-0067">ATP-binding</keyword>
<dbReference type="SMART" id="SM00382">
    <property type="entry name" value="AAA"/>
    <property type="match status" value="1"/>
</dbReference>
<organism evidence="12 13">
    <name type="scientific">Thiopseudomonas alkaliphila</name>
    <dbReference type="NCBI Taxonomy" id="1697053"/>
    <lineage>
        <taxon>Bacteria</taxon>
        <taxon>Pseudomonadati</taxon>
        <taxon>Pseudomonadota</taxon>
        <taxon>Gammaproteobacteria</taxon>
        <taxon>Pseudomonadales</taxon>
        <taxon>Pseudomonadaceae</taxon>
        <taxon>Thiopseudomonas</taxon>
    </lineage>
</organism>
<keyword evidence="2" id="KW-0813">Transport</keyword>
<dbReference type="RefSeq" id="WP_053099622.1">
    <property type="nucleotide sequence ID" value="NZ_CP012362.1"/>
</dbReference>
<dbReference type="Pfam" id="PF00005">
    <property type="entry name" value="ABC_tran"/>
    <property type="match status" value="1"/>
</dbReference>
<feature type="transmembrane region" description="Helical" evidence="9">
    <location>
        <begin position="24"/>
        <end position="46"/>
    </location>
</feature>
<evidence type="ECO:0000259" key="11">
    <source>
        <dbReference type="PROSITE" id="PS50929"/>
    </source>
</evidence>
<keyword evidence="13" id="KW-1185">Reference proteome</keyword>
<dbReference type="PROSITE" id="PS00211">
    <property type="entry name" value="ABC_TRANSPORTER_1"/>
    <property type="match status" value="1"/>
</dbReference>
<feature type="domain" description="ABC transporter" evidence="10">
    <location>
        <begin position="361"/>
        <end position="593"/>
    </location>
</feature>
<evidence type="ECO:0000256" key="5">
    <source>
        <dbReference type="ARBA" id="ARBA00022741"/>
    </source>
</evidence>
<dbReference type="InterPro" id="IPR003593">
    <property type="entry name" value="AAA+_ATPase"/>
</dbReference>
<keyword evidence="5" id="KW-0547">Nucleotide-binding</keyword>
<feature type="transmembrane region" description="Helical" evidence="9">
    <location>
        <begin position="284"/>
        <end position="309"/>
    </location>
</feature>
<evidence type="ECO:0000256" key="2">
    <source>
        <dbReference type="ARBA" id="ARBA00022448"/>
    </source>
</evidence>
<gene>
    <name evidence="12" type="ORF">AKN88_01260</name>
</gene>
<protein>
    <submittedName>
        <fullName evidence="12">ABC transporter ATP-binding protein</fullName>
    </submittedName>
</protein>
<dbReference type="InterPro" id="IPR011527">
    <property type="entry name" value="ABC1_TM_dom"/>
</dbReference>
<dbReference type="PROSITE" id="PS50893">
    <property type="entry name" value="ABC_TRANSPORTER_2"/>
    <property type="match status" value="1"/>
</dbReference>
<dbReference type="Proteomes" id="UP000063953">
    <property type="component" value="Chromosome"/>
</dbReference>
<name>A0A0K1XC03_9GAMM</name>
<dbReference type="GO" id="GO:0005886">
    <property type="term" value="C:plasma membrane"/>
    <property type="evidence" value="ECO:0007669"/>
    <property type="project" value="UniProtKB-SubCell"/>
</dbReference>
<keyword evidence="8 9" id="KW-0472">Membrane</keyword>
<dbReference type="GO" id="GO:0140359">
    <property type="term" value="F:ABC-type transporter activity"/>
    <property type="evidence" value="ECO:0007669"/>
    <property type="project" value="InterPro"/>
</dbReference>
<dbReference type="GO" id="GO:0034040">
    <property type="term" value="F:ATPase-coupled lipid transmembrane transporter activity"/>
    <property type="evidence" value="ECO:0007669"/>
    <property type="project" value="TreeGrafter"/>
</dbReference>
<evidence type="ECO:0000256" key="9">
    <source>
        <dbReference type="SAM" id="Phobius"/>
    </source>
</evidence>
<evidence type="ECO:0000256" key="8">
    <source>
        <dbReference type="ARBA" id="ARBA00023136"/>
    </source>
</evidence>
<dbReference type="SUPFAM" id="SSF90123">
    <property type="entry name" value="ABC transporter transmembrane region"/>
    <property type="match status" value="1"/>
</dbReference>
<dbReference type="PROSITE" id="PS50929">
    <property type="entry name" value="ABC_TM1F"/>
    <property type="match status" value="1"/>
</dbReference>
<dbReference type="InterPro" id="IPR003439">
    <property type="entry name" value="ABC_transporter-like_ATP-bd"/>
</dbReference>
<evidence type="ECO:0000256" key="3">
    <source>
        <dbReference type="ARBA" id="ARBA00022475"/>
    </source>
</evidence>
<dbReference type="InterPro" id="IPR036640">
    <property type="entry name" value="ABC1_TM_sf"/>
</dbReference>
<evidence type="ECO:0000256" key="1">
    <source>
        <dbReference type="ARBA" id="ARBA00004651"/>
    </source>
</evidence>
<reference evidence="12 13" key="1">
    <citation type="journal article" date="2015" name="Genome Announc.">
        <title>Genome Sequences of Oblitimonas alkaliphila gen. nov. sp. nov. (Proposed), a Novel Bacterium of the Pseudomonadaceae Family.</title>
        <authorList>
            <person name="Lauer A.C."/>
            <person name="Nicholson A.C."/>
            <person name="Humrighouse B.W."/>
            <person name="Emery B."/>
            <person name="Drobish A."/>
            <person name="Juieng P."/>
            <person name="Loparev V."/>
            <person name="McQuiston J.R."/>
        </authorList>
    </citation>
    <scope>NUCLEOTIDE SEQUENCE [LARGE SCALE GENOMIC DNA]</scope>
    <source>
        <strain evidence="12 13">E5571</strain>
    </source>
</reference>
<feature type="transmembrane region" description="Helical" evidence="9">
    <location>
        <begin position="77"/>
        <end position="97"/>
    </location>
</feature>
<dbReference type="AlphaFoldDB" id="A0A0K1XC03"/>
<evidence type="ECO:0000313" key="12">
    <source>
        <dbReference type="EMBL" id="AKX58713.1"/>
    </source>
</evidence>
<dbReference type="InterPro" id="IPR017871">
    <property type="entry name" value="ABC_transporter-like_CS"/>
</dbReference>
<keyword evidence="7 9" id="KW-1133">Transmembrane helix</keyword>
<dbReference type="PANTHER" id="PTHR24221">
    <property type="entry name" value="ATP-BINDING CASSETTE SUB-FAMILY B"/>
    <property type="match status" value="1"/>
</dbReference>
<dbReference type="GO" id="GO:0016887">
    <property type="term" value="F:ATP hydrolysis activity"/>
    <property type="evidence" value="ECO:0007669"/>
    <property type="project" value="InterPro"/>
</dbReference>
<dbReference type="Pfam" id="PF00664">
    <property type="entry name" value="ABC_membrane"/>
    <property type="match status" value="1"/>
</dbReference>
<proteinExistence type="predicted"/>
<feature type="transmembrane region" description="Helical" evidence="9">
    <location>
        <begin position="183"/>
        <end position="202"/>
    </location>
</feature>
<accession>A0A0K1XC03</accession>
<dbReference type="PANTHER" id="PTHR24221:SF233">
    <property type="entry name" value="ATP-BINDING_PERMEASE FUSION ABC TRANSPORTER-RELATED"/>
    <property type="match status" value="1"/>
</dbReference>
<evidence type="ECO:0000313" key="13">
    <source>
        <dbReference type="Proteomes" id="UP000063953"/>
    </source>
</evidence>
<dbReference type="InterPro" id="IPR027417">
    <property type="entry name" value="P-loop_NTPase"/>
</dbReference>
<dbReference type="CDD" id="cd07346">
    <property type="entry name" value="ABC_6TM_exporters"/>
    <property type="match status" value="1"/>
</dbReference>
<evidence type="ECO:0000256" key="6">
    <source>
        <dbReference type="ARBA" id="ARBA00022840"/>
    </source>
</evidence>
<sequence length="596" mass="66340">MPNFAQDKLQWRYIKDLAWKQKKFLVLANLLAIFAALCAVPIPLLLPLLVDEVLLDQPAQAVNLMQSVLPSAWQQPIGYIACILLTTLLLRLAALLFNAGQARLFAQLAQNIIFAIRQRLLQRLQRISMAEYETLGSGTVTTHLVTDMNTLDQFIGETLSRLLVSVLTLAGTASILFWMHWQLALLILVFNPFVVFLTIKLGKKVRHLKRLENDSTAIFTQALSESLDAIHELRASNRQAYFFQGLTDKARTIRDRTTASQWRTNLASRLSGLLFQFGIDIFRAAAMLTVLFSDLSIGQMLAVFSYLWFIIGPVEQLLNLQYAYYAADGALARVNQLLAKTDEPQTPTLPLSIINWQQPLIRFEQVSFQYANQPLLNNLSFSINPGETVALVGASGGGKSTIAQLLLGLYQPDSGRITLNQQPIAALGYSAIRQHIAMVMQQPALFNSSVRDNLLLGRQATDSDCWQALRIAQLADTVEQMPEQLDTLIGRSGIKLSGGQKQRLAIARMIMSNPEMIILDEATSAVDTLTEQALHQQLSQFLQGKTTLIIAHRLSAVLQADRVLVLADGQIVQQGTHQQLLQEPGLYQQLYGSLQL</sequence>
<dbReference type="OrthoDB" id="9806127at2"/>
<dbReference type="GO" id="GO:0005524">
    <property type="term" value="F:ATP binding"/>
    <property type="evidence" value="ECO:0007669"/>
    <property type="project" value="UniProtKB-KW"/>
</dbReference>
<dbReference type="Gene3D" id="1.20.1560.10">
    <property type="entry name" value="ABC transporter type 1, transmembrane domain"/>
    <property type="match status" value="1"/>
</dbReference>
<feature type="transmembrane region" description="Helical" evidence="9">
    <location>
        <begin position="158"/>
        <end position="177"/>
    </location>
</feature>
<keyword evidence="3" id="KW-1003">Cell membrane</keyword>
<evidence type="ECO:0000256" key="4">
    <source>
        <dbReference type="ARBA" id="ARBA00022692"/>
    </source>
</evidence>